<evidence type="ECO:0008006" key="3">
    <source>
        <dbReference type="Google" id="ProtNLM"/>
    </source>
</evidence>
<dbReference type="EMBL" id="FTMK01000029">
    <property type="protein sequence ID" value="SIR19013.1"/>
    <property type="molecule type" value="Genomic_DNA"/>
</dbReference>
<sequence length="57" mass="5976">MTSAEMEAVYDAMARQIDKAGPGKSEVFLAKLALLLAQKAGDVHQVLDAVSEAGESL</sequence>
<name>A0A1N6YWN4_9RHOB</name>
<accession>A0A1N6YWN4</accession>
<protein>
    <recommendedName>
        <fullName evidence="3">DUF2783 domain-containing protein</fullName>
    </recommendedName>
</protein>
<evidence type="ECO:0000313" key="1">
    <source>
        <dbReference type="EMBL" id="SIR19013.1"/>
    </source>
</evidence>
<evidence type="ECO:0000313" key="2">
    <source>
        <dbReference type="Proteomes" id="UP000323956"/>
    </source>
</evidence>
<dbReference type="AlphaFoldDB" id="A0A1N6YWN4"/>
<dbReference type="Proteomes" id="UP000323956">
    <property type="component" value="Unassembled WGS sequence"/>
</dbReference>
<gene>
    <name evidence="1" type="ORF">SAMN05421641_12927</name>
</gene>
<organism evidence="1 2">
    <name type="scientific">Paracoccus thiocyanatus</name>
    <dbReference type="NCBI Taxonomy" id="34006"/>
    <lineage>
        <taxon>Bacteria</taxon>
        <taxon>Pseudomonadati</taxon>
        <taxon>Pseudomonadota</taxon>
        <taxon>Alphaproteobacteria</taxon>
        <taxon>Rhodobacterales</taxon>
        <taxon>Paracoccaceae</taxon>
        <taxon>Paracoccus</taxon>
    </lineage>
</organism>
<dbReference type="RefSeq" id="WP_149766635.1">
    <property type="nucleotide sequence ID" value="NZ_FTMK01000029.1"/>
</dbReference>
<reference evidence="1 2" key="1">
    <citation type="submission" date="2017-01" db="EMBL/GenBank/DDBJ databases">
        <authorList>
            <person name="Varghese N."/>
            <person name="Submissions S."/>
        </authorList>
    </citation>
    <scope>NUCLEOTIDE SEQUENCE [LARGE SCALE GENOMIC DNA]</scope>
    <source>
        <strain evidence="1 2">ATCC 700171</strain>
    </source>
</reference>
<proteinExistence type="predicted"/>